<protein>
    <submittedName>
        <fullName evidence="15">Methyl-accepting chemotaxis protein</fullName>
    </submittedName>
</protein>
<evidence type="ECO:0000313" key="16">
    <source>
        <dbReference type="Proteomes" id="UP000400981"/>
    </source>
</evidence>
<evidence type="ECO:0000259" key="14">
    <source>
        <dbReference type="PROSITE" id="PS50885"/>
    </source>
</evidence>
<keyword evidence="5" id="KW-0997">Cell inner membrane</keyword>
<feature type="domain" description="Methyl-accepting transducer" evidence="13">
    <location>
        <begin position="266"/>
        <end position="495"/>
    </location>
</feature>
<dbReference type="PANTHER" id="PTHR43531">
    <property type="entry name" value="PROTEIN ICFG"/>
    <property type="match status" value="1"/>
</dbReference>
<dbReference type="PRINTS" id="PR00260">
    <property type="entry name" value="CHEMTRNSDUCR"/>
</dbReference>
<reference evidence="15 16" key="1">
    <citation type="submission" date="2019-08" db="EMBL/GenBank/DDBJ databases">
        <authorList>
            <person name="Peeters C."/>
        </authorList>
    </citation>
    <scope>NUCLEOTIDE SEQUENCE [LARGE SCALE GENOMIC DNA]</scope>
    <source>
        <strain evidence="15 16">LMG 31012</strain>
    </source>
</reference>
<keyword evidence="7 12" id="KW-1133">Transmembrane helix</keyword>
<evidence type="ECO:0000256" key="6">
    <source>
        <dbReference type="ARBA" id="ARBA00022692"/>
    </source>
</evidence>
<evidence type="ECO:0000256" key="9">
    <source>
        <dbReference type="ARBA" id="ARBA00023224"/>
    </source>
</evidence>
<feature type="transmembrane region" description="Helical" evidence="12">
    <location>
        <begin position="186"/>
        <end position="208"/>
    </location>
</feature>
<evidence type="ECO:0000256" key="8">
    <source>
        <dbReference type="ARBA" id="ARBA00023136"/>
    </source>
</evidence>
<dbReference type="GO" id="GO:0007165">
    <property type="term" value="P:signal transduction"/>
    <property type="evidence" value="ECO:0007669"/>
    <property type="project" value="UniProtKB-KW"/>
</dbReference>
<evidence type="ECO:0000313" key="15">
    <source>
        <dbReference type="EMBL" id="VVD75726.1"/>
    </source>
</evidence>
<comment type="subcellular location">
    <subcellularLocation>
        <location evidence="1">Cell inner membrane</location>
        <topology evidence="1">Multi-pass membrane protein</topology>
    </subcellularLocation>
</comment>
<dbReference type="GO" id="GO:0006935">
    <property type="term" value="P:chemotaxis"/>
    <property type="evidence" value="ECO:0007669"/>
    <property type="project" value="UniProtKB-KW"/>
</dbReference>
<evidence type="ECO:0000256" key="10">
    <source>
        <dbReference type="ARBA" id="ARBA00029447"/>
    </source>
</evidence>
<dbReference type="PROSITE" id="PS50885">
    <property type="entry name" value="HAMP"/>
    <property type="match status" value="1"/>
</dbReference>
<dbReference type="InterPro" id="IPR051310">
    <property type="entry name" value="MCP_chemotaxis"/>
</dbReference>
<proteinExistence type="inferred from homology"/>
<dbReference type="SUPFAM" id="SSF58104">
    <property type="entry name" value="Methyl-accepting chemotaxis protein (MCP) signaling domain"/>
    <property type="match status" value="1"/>
</dbReference>
<comment type="similarity">
    <text evidence="10">Belongs to the methyl-accepting chemotaxis (MCP) protein family.</text>
</comment>
<dbReference type="InterPro" id="IPR003122">
    <property type="entry name" value="Tar_rcpt_lig-bd"/>
</dbReference>
<dbReference type="SMART" id="SM00283">
    <property type="entry name" value="MA"/>
    <property type="match status" value="1"/>
</dbReference>
<dbReference type="Proteomes" id="UP000400981">
    <property type="component" value="Unassembled WGS sequence"/>
</dbReference>
<dbReference type="GO" id="GO:0004888">
    <property type="term" value="F:transmembrane signaling receptor activity"/>
    <property type="evidence" value="ECO:0007669"/>
    <property type="project" value="InterPro"/>
</dbReference>
<evidence type="ECO:0000256" key="7">
    <source>
        <dbReference type="ARBA" id="ARBA00022989"/>
    </source>
</evidence>
<feature type="domain" description="HAMP" evidence="14">
    <location>
        <begin position="209"/>
        <end position="261"/>
    </location>
</feature>
<dbReference type="RefSeq" id="WP_150588107.1">
    <property type="nucleotide sequence ID" value="NZ_CABPSH010000002.1"/>
</dbReference>
<evidence type="ECO:0000256" key="5">
    <source>
        <dbReference type="ARBA" id="ARBA00022519"/>
    </source>
</evidence>
<dbReference type="CDD" id="cd06225">
    <property type="entry name" value="HAMP"/>
    <property type="match status" value="1"/>
</dbReference>
<accession>A0A5E4SIG8</accession>
<dbReference type="Pfam" id="PF02203">
    <property type="entry name" value="TarH"/>
    <property type="match status" value="1"/>
</dbReference>
<keyword evidence="2" id="KW-1003">Cell membrane</keyword>
<dbReference type="EMBL" id="CABPSH010000002">
    <property type="protein sequence ID" value="VVD75726.1"/>
    <property type="molecule type" value="Genomic_DNA"/>
</dbReference>
<dbReference type="InterPro" id="IPR004090">
    <property type="entry name" value="Chemotax_Me-accpt_rcpt"/>
</dbReference>
<keyword evidence="8 12" id="KW-0472">Membrane</keyword>
<dbReference type="CDD" id="cd11386">
    <property type="entry name" value="MCP_signal"/>
    <property type="match status" value="1"/>
</dbReference>
<evidence type="ECO:0000256" key="3">
    <source>
        <dbReference type="ARBA" id="ARBA00022481"/>
    </source>
</evidence>
<keyword evidence="4" id="KW-0145">Chemotaxis</keyword>
<dbReference type="InterPro" id="IPR004089">
    <property type="entry name" value="MCPsignal_dom"/>
</dbReference>
<keyword evidence="9 11" id="KW-0807">Transducer</keyword>
<dbReference type="InterPro" id="IPR003660">
    <property type="entry name" value="HAMP_dom"/>
</dbReference>
<dbReference type="OrthoDB" id="9035246at2"/>
<dbReference type="Gene3D" id="1.10.287.950">
    <property type="entry name" value="Methyl-accepting chemotaxis protein"/>
    <property type="match status" value="1"/>
</dbReference>
<dbReference type="Pfam" id="PF00015">
    <property type="entry name" value="MCPsignal"/>
    <property type="match status" value="1"/>
</dbReference>
<evidence type="ECO:0000256" key="12">
    <source>
        <dbReference type="SAM" id="Phobius"/>
    </source>
</evidence>
<dbReference type="PROSITE" id="PS50111">
    <property type="entry name" value="CHEMOTAXIS_TRANSDUC_2"/>
    <property type="match status" value="1"/>
</dbReference>
<keyword evidence="16" id="KW-1185">Reference proteome</keyword>
<name>A0A5E4SIG8_9BURK</name>
<sequence>MNNFSIKTRLVLLVTALLALFLLVASQSVLRLHNANTSLASIYNDRVLSLGELKAVSDGYSQDIAGAARKVRDGRMPATDAVKVIDDARAKIGKAWTNYAATQLTADEKRLVNDAAPLRDRSDAAVIRLRALLRADDKDGLRGFIASEMSPAVAPLTRMLDLLVKHQMDAARRAYEQADATYRRVVWTNVIGTILIVGTFGFVCWALIRSISRPLAEAVRIAETVSAGDLTSHIDPSGSDETSHLLVALKRMNDSLVGIVSGVRSSGESVGTATRQIAAGNIDLSSRTEQQAASLEQTAATMDELTGTVQHNAENASKASVLAANAAEIANRGNASVARVVDTMGEISESASRIVDIIGLIESIAFQTNILALNAAVEAARAGEHGRGFAVVAGEVRVLAQRTTTASKEIKALINASVARVAAGMTLANQAGRTMHEIDQAVSRVKNIMGEIAAASDEQRRGIEQVGQAIAQMDNVTQQNAALVEEGAAAAQSLEQQATTLISAVAVFRLGDGTSPLRPRKIATPFRGNHEIPRLRGVLAQSH</sequence>
<dbReference type="SMART" id="SM00304">
    <property type="entry name" value="HAMP"/>
    <property type="match status" value="1"/>
</dbReference>
<gene>
    <name evidence="15" type="ORF">PEP31012_00827</name>
</gene>
<dbReference type="FunFam" id="1.10.287.950:FF:000001">
    <property type="entry name" value="Methyl-accepting chemotaxis sensory transducer"/>
    <property type="match status" value="1"/>
</dbReference>
<evidence type="ECO:0000259" key="13">
    <source>
        <dbReference type="PROSITE" id="PS50111"/>
    </source>
</evidence>
<dbReference type="GO" id="GO:0005886">
    <property type="term" value="C:plasma membrane"/>
    <property type="evidence" value="ECO:0007669"/>
    <property type="project" value="UniProtKB-SubCell"/>
</dbReference>
<evidence type="ECO:0000256" key="11">
    <source>
        <dbReference type="PROSITE-ProRule" id="PRU00284"/>
    </source>
</evidence>
<dbReference type="Pfam" id="PF00672">
    <property type="entry name" value="HAMP"/>
    <property type="match status" value="1"/>
</dbReference>
<keyword evidence="6 12" id="KW-0812">Transmembrane</keyword>
<evidence type="ECO:0000256" key="2">
    <source>
        <dbReference type="ARBA" id="ARBA00022475"/>
    </source>
</evidence>
<organism evidence="15 16">
    <name type="scientific">Pandoraea eparura</name>
    <dbReference type="NCBI Taxonomy" id="2508291"/>
    <lineage>
        <taxon>Bacteria</taxon>
        <taxon>Pseudomonadati</taxon>
        <taxon>Pseudomonadota</taxon>
        <taxon>Betaproteobacteria</taxon>
        <taxon>Burkholderiales</taxon>
        <taxon>Burkholderiaceae</taxon>
        <taxon>Pandoraea</taxon>
    </lineage>
</organism>
<keyword evidence="3" id="KW-0488">Methylation</keyword>
<evidence type="ECO:0000256" key="1">
    <source>
        <dbReference type="ARBA" id="ARBA00004429"/>
    </source>
</evidence>
<dbReference type="AlphaFoldDB" id="A0A5E4SIG8"/>
<dbReference type="PANTHER" id="PTHR43531:SF14">
    <property type="entry name" value="METHYL-ACCEPTING CHEMOTAXIS PROTEIN I-RELATED"/>
    <property type="match status" value="1"/>
</dbReference>
<evidence type="ECO:0000256" key="4">
    <source>
        <dbReference type="ARBA" id="ARBA00022500"/>
    </source>
</evidence>